<accession>A0ACC1TSM2</accession>
<comment type="caution">
    <text evidence="1">The sequence shown here is derived from an EMBL/GenBank/DDBJ whole genome shotgun (WGS) entry which is preliminary data.</text>
</comment>
<keyword evidence="2" id="KW-1185">Reference proteome</keyword>
<proteinExistence type="predicted"/>
<organism evidence="1 2">
    <name type="scientific">Lentinula aff. lateritia</name>
    <dbReference type="NCBI Taxonomy" id="2804960"/>
    <lineage>
        <taxon>Eukaryota</taxon>
        <taxon>Fungi</taxon>
        <taxon>Dikarya</taxon>
        <taxon>Basidiomycota</taxon>
        <taxon>Agaricomycotina</taxon>
        <taxon>Agaricomycetes</taxon>
        <taxon>Agaricomycetidae</taxon>
        <taxon>Agaricales</taxon>
        <taxon>Marasmiineae</taxon>
        <taxon>Omphalotaceae</taxon>
        <taxon>Lentinula</taxon>
    </lineage>
</organism>
<reference evidence="1" key="1">
    <citation type="submission" date="2022-09" db="EMBL/GenBank/DDBJ databases">
        <title>A Global Phylogenomic Analysis of the Shiitake Genus Lentinula.</title>
        <authorList>
            <consortium name="DOE Joint Genome Institute"/>
            <person name="Sierra-Patev S."/>
            <person name="Min B."/>
            <person name="Naranjo-Ortiz M."/>
            <person name="Looney B."/>
            <person name="Konkel Z."/>
            <person name="Slot J.C."/>
            <person name="Sakamoto Y."/>
            <person name="Steenwyk J.L."/>
            <person name="Rokas A."/>
            <person name="Carro J."/>
            <person name="Camarero S."/>
            <person name="Ferreira P."/>
            <person name="Molpeceres G."/>
            <person name="Ruiz-Duenas F.J."/>
            <person name="Serrano A."/>
            <person name="Henrissat B."/>
            <person name="Drula E."/>
            <person name="Hughes K.W."/>
            <person name="Mata J.L."/>
            <person name="Ishikawa N.K."/>
            <person name="Vargas-Isla R."/>
            <person name="Ushijima S."/>
            <person name="Smith C.A."/>
            <person name="Ahrendt S."/>
            <person name="Andreopoulos W."/>
            <person name="He G."/>
            <person name="Labutti K."/>
            <person name="Lipzen A."/>
            <person name="Ng V."/>
            <person name="Riley R."/>
            <person name="Sandor L."/>
            <person name="Barry K."/>
            <person name="Martinez A.T."/>
            <person name="Xiao Y."/>
            <person name="Gibbons J.G."/>
            <person name="Terashima K."/>
            <person name="Grigoriev I.V."/>
            <person name="Hibbett D.S."/>
        </authorList>
    </citation>
    <scope>NUCLEOTIDE SEQUENCE</scope>
    <source>
        <strain evidence="1">TMI1499</strain>
    </source>
</reference>
<name>A0ACC1TSM2_9AGAR</name>
<protein>
    <submittedName>
        <fullName evidence="1">Tannase/feruloyl esterase</fullName>
    </submittedName>
</protein>
<dbReference type="Proteomes" id="UP001163835">
    <property type="component" value="Unassembled WGS sequence"/>
</dbReference>
<evidence type="ECO:0000313" key="2">
    <source>
        <dbReference type="Proteomes" id="UP001163835"/>
    </source>
</evidence>
<evidence type="ECO:0000313" key="1">
    <source>
        <dbReference type="EMBL" id="KAJ3807717.1"/>
    </source>
</evidence>
<dbReference type="EMBL" id="MU795281">
    <property type="protein sequence ID" value="KAJ3807717.1"/>
    <property type="molecule type" value="Genomic_DNA"/>
</dbReference>
<gene>
    <name evidence="1" type="ORF">F5876DRAFT_47516</name>
</gene>
<sequence length="536" mass="59729">MKAVLSGLHITSFAGISVKTSPDFNAMCSSIVEFSIPNTTVYFSNLLFAGTTVQLSDNHPSCERPSQLLYEDTCRIAMYVSTSNRSGINMEIWLPRNWTGRFLSTGNGGLSGCIQYEDMAYASALGIATVGANNGHNGTSGKAFLRNPDVVEDYASRSVHTGVVIGKAISKRFYGKSHTKSYYLGCSTGGRQGLKSVQDFPEDFDGVIAGAPANAFSGLLSWSGRHYGITGPPESESFITEEQWKNLVHPDIMEQCDTIDGVADGVIEDPNLCDYKPERLICSSNVRDRSKCLSGGQARVIRKIFSPLYSLERELWFPRQQPGSEDASIIAAMYSGKPFPFTVDWFRYSLYNDPEFDVTKLNMTDWAYSEAVNPFNINTWEGDLSRFRSRNGKLITWHGQADGLISPANSERYYNHVSHTMNLPPSEIDDFYRFFRISGTGHCRGGDGAWVIGQTLRSLKRVQLDMEFLNPDGNILTAMIRWVEEGKSPDTLLGRKYLNDSISMGIQSSRRHCRYPFRTQYDGTGDSSQPTSWLCK</sequence>